<proteinExistence type="inferred from homology"/>
<dbReference type="Gene3D" id="3.90.830.10">
    <property type="entry name" value="Syntaxin Binding Protein 1, Chain A, domain 2"/>
    <property type="match status" value="1"/>
</dbReference>
<dbReference type="Gene3D" id="1.25.40.850">
    <property type="match status" value="1"/>
</dbReference>
<organism evidence="2 3">
    <name type="scientific">Kluyveromyces lactis (strain ATCC 8585 / CBS 2359 / DSM 70799 / NBRC 1267 / NRRL Y-1140 / WM37)</name>
    <name type="common">Yeast</name>
    <name type="synonym">Candida sphaerica</name>
    <dbReference type="NCBI Taxonomy" id="284590"/>
    <lineage>
        <taxon>Eukaryota</taxon>
        <taxon>Fungi</taxon>
        <taxon>Dikarya</taxon>
        <taxon>Ascomycota</taxon>
        <taxon>Saccharomycotina</taxon>
        <taxon>Saccharomycetes</taxon>
        <taxon>Saccharomycetales</taxon>
        <taxon>Saccharomycetaceae</taxon>
        <taxon>Kluyveromyces</taxon>
    </lineage>
</organism>
<dbReference type="HOGENOM" id="CLU_398604_0_0_1"/>
<sequence>MVSKLDAKQFKKHNRDTFINAVETLQDCLKPVTLVVQESILPILDSLFTFSQLKTATQIENVVKCDDEAANVLQSLKEDTTLIYLVDVRTELNINDIILNTINELQISKPNVISVTYNDRSEELGLVRDYLRELVRVPLTLVKWHVLPTESLDENILDCKLLLTSEGINMYYPSDPYFRSASINILLDNLSNVLLSILDKENITISKSLALGDNSRRLVDIVKQRMAIRDTAETQFIKNAKFGKLKSGERNDLIVFERSVDTITPMMADLTYSGILSEVDQISNVPKDGGIWDLLKFLNFGAVGSNLNTLAKDLQSQYESRHAANTISEIKNFVDNLGDLQNRQALLKQHTVQSSELMEYLKDTDFKDKIDFEHGVYADLLDYSTIVNTITEMMCFDKSELSILRLCCLFSQIKHGIREKEFNLLRQELVDTFGNEMIFKLNTLDRYRLFSKKHTDGLKNYQLICKSFDTIPDVDIEPTKPRDMNYAFSGVVPIVSRLLQSMFDRSVFVKNNNSILQSFIHSREPTLDKLEPLMKESQIPLDERHWVKTEGKIIGDVKDESDLTFLIFIGGITHGEISTINYLKEKLRAKKIRKEFIIITDGIITGNDIFSSSGIQTSKKKNVLTEQLGDTLISQNQGK</sequence>
<dbReference type="InParanoid" id="Q6CWL0"/>
<dbReference type="STRING" id="284590.Q6CWL0"/>
<gene>
    <name evidence="2" type="ORF">KLLA0_B03267g</name>
</gene>
<evidence type="ECO:0000256" key="1">
    <source>
        <dbReference type="ARBA" id="ARBA00009884"/>
    </source>
</evidence>
<evidence type="ECO:0000313" key="2">
    <source>
        <dbReference type="EMBL" id="CAH02072.1"/>
    </source>
</evidence>
<dbReference type="OMA" id="AYCGVVP"/>
<dbReference type="SUPFAM" id="SSF56815">
    <property type="entry name" value="Sec1/munc18-like (SM) proteins"/>
    <property type="match status" value="1"/>
</dbReference>
<dbReference type="AlphaFoldDB" id="Q6CWL0"/>
<dbReference type="FunCoup" id="Q6CWL0">
    <property type="interactions" value="767"/>
</dbReference>
<dbReference type="GO" id="GO:0016192">
    <property type="term" value="P:vesicle-mediated transport"/>
    <property type="evidence" value="ECO:0007669"/>
    <property type="project" value="InterPro"/>
</dbReference>
<dbReference type="PaxDb" id="284590-Q6CWL0"/>
<dbReference type="eggNOG" id="KOG1302">
    <property type="taxonomic scope" value="Eukaryota"/>
</dbReference>
<dbReference type="InterPro" id="IPR043155">
    <property type="entry name" value="VPS33_dom3b"/>
</dbReference>
<keyword evidence="3" id="KW-1185">Reference proteome</keyword>
<reference evidence="2 3" key="1">
    <citation type="journal article" date="2004" name="Nature">
        <title>Genome evolution in yeasts.</title>
        <authorList>
            <consortium name="Genolevures"/>
            <person name="Dujon B."/>
            <person name="Sherman D."/>
            <person name="Fischer G."/>
            <person name="Durrens P."/>
            <person name="Casaregola S."/>
            <person name="Lafontaine I."/>
            <person name="de Montigny J."/>
            <person name="Marck C."/>
            <person name="Neuveglise C."/>
            <person name="Talla E."/>
            <person name="Goffard N."/>
            <person name="Frangeul L."/>
            <person name="Aigle M."/>
            <person name="Anthouard V."/>
            <person name="Babour A."/>
            <person name="Barbe V."/>
            <person name="Barnay S."/>
            <person name="Blanchin S."/>
            <person name="Beckerich J.M."/>
            <person name="Beyne E."/>
            <person name="Bleykasten C."/>
            <person name="Boisrame A."/>
            <person name="Boyer J."/>
            <person name="Cattolico L."/>
            <person name="Confanioleri F."/>
            <person name="de Daruvar A."/>
            <person name="Despons L."/>
            <person name="Fabre E."/>
            <person name="Fairhead C."/>
            <person name="Ferry-Dumazet H."/>
            <person name="Groppi A."/>
            <person name="Hantraye F."/>
            <person name="Hennequin C."/>
            <person name="Jauniaux N."/>
            <person name="Joyet P."/>
            <person name="Kachouri R."/>
            <person name="Kerrest A."/>
            <person name="Koszul R."/>
            <person name="Lemaire M."/>
            <person name="Lesur I."/>
            <person name="Ma L."/>
            <person name="Muller H."/>
            <person name="Nicaud J.M."/>
            <person name="Nikolski M."/>
            <person name="Oztas S."/>
            <person name="Ozier-Kalogeropoulos O."/>
            <person name="Pellenz S."/>
            <person name="Potier S."/>
            <person name="Richard G.F."/>
            <person name="Straub M.L."/>
            <person name="Suleau A."/>
            <person name="Swennene D."/>
            <person name="Tekaia F."/>
            <person name="Wesolowski-Louvel M."/>
            <person name="Westhof E."/>
            <person name="Wirth B."/>
            <person name="Zeniou-Meyer M."/>
            <person name="Zivanovic I."/>
            <person name="Bolotin-Fukuhara M."/>
            <person name="Thierry A."/>
            <person name="Bouchier C."/>
            <person name="Caudron B."/>
            <person name="Scarpelli C."/>
            <person name="Gaillardin C."/>
            <person name="Weissenbach J."/>
            <person name="Wincker P."/>
            <person name="Souciet J.L."/>
        </authorList>
    </citation>
    <scope>NUCLEOTIDE SEQUENCE [LARGE SCALE GENOMIC DNA]</scope>
    <source>
        <strain evidence="3">ATCC 8585 / CBS 2359 / DSM 70799 / NBRC 1267 / NRRL Y-1140 / WM37</strain>
    </source>
</reference>
<name>Q6CWL0_KLULA</name>
<dbReference type="InterPro" id="IPR001619">
    <property type="entry name" value="Sec1-like"/>
</dbReference>
<dbReference type="InterPro" id="IPR036045">
    <property type="entry name" value="Sec1-like_sf"/>
</dbReference>
<dbReference type="Pfam" id="PF00995">
    <property type="entry name" value="Sec1"/>
    <property type="match status" value="1"/>
</dbReference>
<dbReference type="Proteomes" id="UP000000598">
    <property type="component" value="Chromosome B"/>
</dbReference>
<dbReference type="Gene3D" id="3.40.50.1910">
    <property type="match status" value="2"/>
</dbReference>
<accession>Q6CWL0</accession>
<dbReference type="InterPro" id="IPR027482">
    <property type="entry name" value="Sec1-like_dom2"/>
</dbReference>
<dbReference type="InterPro" id="IPR043127">
    <property type="entry name" value="Sec-1-like_dom3a"/>
</dbReference>
<protein>
    <submittedName>
        <fullName evidence="2">KLLA0B03267p</fullName>
    </submittedName>
</protein>
<dbReference type="PANTHER" id="PTHR11679">
    <property type="entry name" value="VESICLE PROTEIN SORTING-ASSOCIATED"/>
    <property type="match status" value="1"/>
</dbReference>
<dbReference type="EMBL" id="CR382122">
    <property type="protein sequence ID" value="CAH02072.1"/>
    <property type="molecule type" value="Genomic_DNA"/>
</dbReference>
<evidence type="ECO:0000313" key="3">
    <source>
        <dbReference type="Proteomes" id="UP000000598"/>
    </source>
</evidence>
<dbReference type="KEGG" id="kla:KLLA0_B03267g"/>
<comment type="similarity">
    <text evidence="1">Belongs to the STXBP/unc-18/SEC1 family.</text>
</comment>